<feature type="compositionally biased region" description="Acidic residues" evidence="1">
    <location>
        <begin position="37"/>
        <end position="46"/>
    </location>
</feature>
<accession>A0AA39G9C0</accession>
<protein>
    <submittedName>
        <fullName evidence="2">Uncharacterized protein</fullName>
    </submittedName>
</protein>
<sequence>MAMGDGMYGAEDGDDNEDGDVDHKEESESVSDNPFNTDEDDDDDDVIITGFNTINPIITDMSEGGTPEAPILVDEPEHVATSEEAREQGDEGSEGSEEAASGEEESMFVDDDSPRYTPPGNLSEEIEQPDPRTPLPPELRLGPQPGDGAAGSEASPDGTNSESLFVSPRSHNWTVGATSPAGASERSNPLDAFDTPPQPGNAGSTPLGEEDSLFMEQSTSSPPQRSPEAPSTTSTASYGPHMFDSPPQNPRSQDIEGSTPGSNRSTSMNIETGRSNASPAPRTPMSRRRTAASGFVMSESPSEMLRNMQITRAASSTPRQSGSNQVDQNLGKEIIMRDHPIGARQRTRMLENLRGAPSGQGTVRMLTWKRLMRRVAQSDTGTKTMGDRIGMAMPAWARIDATGTWAD</sequence>
<evidence type="ECO:0000313" key="2">
    <source>
        <dbReference type="EMBL" id="KAK0382799.1"/>
    </source>
</evidence>
<feature type="compositionally biased region" description="Low complexity" evidence="1">
    <location>
        <begin position="226"/>
        <end position="237"/>
    </location>
</feature>
<proteinExistence type="predicted"/>
<dbReference type="Proteomes" id="UP001175261">
    <property type="component" value="Unassembled WGS sequence"/>
</dbReference>
<feature type="compositionally biased region" description="Polar residues" evidence="1">
    <location>
        <begin position="157"/>
        <end position="177"/>
    </location>
</feature>
<feature type="compositionally biased region" description="Basic and acidic residues" evidence="1">
    <location>
        <begin position="75"/>
        <end position="89"/>
    </location>
</feature>
<feature type="region of interest" description="Disordered" evidence="1">
    <location>
        <begin position="1"/>
        <end position="289"/>
    </location>
</feature>
<gene>
    <name evidence="2" type="ORF">NLU13_9894</name>
</gene>
<keyword evidence="3" id="KW-1185">Reference proteome</keyword>
<dbReference type="EMBL" id="JAPDFR010000010">
    <property type="protein sequence ID" value="KAK0382799.1"/>
    <property type="molecule type" value="Genomic_DNA"/>
</dbReference>
<name>A0AA39G9C0_SARSR</name>
<evidence type="ECO:0000313" key="3">
    <source>
        <dbReference type="Proteomes" id="UP001175261"/>
    </source>
</evidence>
<evidence type="ECO:0000256" key="1">
    <source>
        <dbReference type="SAM" id="MobiDB-lite"/>
    </source>
</evidence>
<feature type="compositionally biased region" description="Acidic residues" evidence="1">
    <location>
        <begin position="90"/>
        <end position="111"/>
    </location>
</feature>
<comment type="caution">
    <text evidence="2">The sequence shown here is derived from an EMBL/GenBank/DDBJ whole genome shotgun (WGS) entry which is preliminary data.</text>
</comment>
<reference evidence="2" key="1">
    <citation type="submission" date="2022-10" db="EMBL/GenBank/DDBJ databases">
        <title>Determination and structural analysis of whole genome sequence of Sarocladium strictum F4-1.</title>
        <authorList>
            <person name="Hu L."/>
            <person name="Jiang Y."/>
        </authorList>
    </citation>
    <scope>NUCLEOTIDE SEQUENCE</scope>
    <source>
        <strain evidence="2">F4-1</strain>
    </source>
</reference>
<dbReference type="AlphaFoldDB" id="A0AA39G9C0"/>
<organism evidence="2 3">
    <name type="scientific">Sarocladium strictum</name>
    <name type="common">Black bundle disease fungus</name>
    <name type="synonym">Acremonium strictum</name>
    <dbReference type="NCBI Taxonomy" id="5046"/>
    <lineage>
        <taxon>Eukaryota</taxon>
        <taxon>Fungi</taxon>
        <taxon>Dikarya</taxon>
        <taxon>Ascomycota</taxon>
        <taxon>Pezizomycotina</taxon>
        <taxon>Sordariomycetes</taxon>
        <taxon>Hypocreomycetidae</taxon>
        <taxon>Hypocreales</taxon>
        <taxon>Sarocladiaceae</taxon>
        <taxon>Sarocladium</taxon>
    </lineage>
</organism>
<feature type="compositionally biased region" description="Acidic residues" evidence="1">
    <location>
        <begin position="11"/>
        <end position="20"/>
    </location>
</feature>
<feature type="compositionally biased region" description="Polar residues" evidence="1">
    <location>
        <begin position="250"/>
        <end position="278"/>
    </location>
</feature>